<gene>
    <name evidence="3" type="ORF">J2I46_27055</name>
</gene>
<dbReference type="InterPro" id="IPR036249">
    <property type="entry name" value="Thioredoxin-like_sf"/>
</dbReference>
<reference evidence="3 4" key="1">
    <citation type="submission" date="2021-03" db="EMBL/GenBank/DDBJ databases">
        <title>Fibrella sp. HMF5405 genome sequencing and assembly.</title>
        <authorList>
            <person name="Kang H."/>
            <person name="Kim H."/>
            <person name="Bae S."/>
            <person name="Joh K."/>
        </authorList>
    </citation>
    <scope>NUCLEOTIDE SEQUENCE [LARGE SCALE GENOMIC DNA]</scope>
    <source>
        <strain evidence="3 4">HMF5405</strain>
    </source>
</reference>
<feature type="domain" description="Thioredoxin" evidence="2">
    <location>
        <begin position="25"/>
        <end position="154"/>
    </location>
</feature>
<dbReference type="SUPFAM" id="SSF52833">
    <property type="entry name" value="Thioredoxin-like"/>
    <property type="match status" value="1"/>
</dbReference>
<keyword evidence="4" id="KW-1185">Reference proteome</keyword>
<proteinExistence type="predicted"/>
<dbReference type="PROSITE" id="PS51352">
    <property type="entry name" value="THIOREDOXIN_2"/>
    <property type="match status" value="1"/>
</dbReference>
<dbReference type="Pfam" id="PF13899">
    <property type="entry name" value="Thioredoxin_7"/>
    <property type="match status" value="1"/>
</dbReference>
<comment type="caution">
    <text evidence="3">The sequence shown here is derived from an EMBL/GenBank/DDBJ whole genome shotgun (WGS) entry which is preliminary data.</text>
</comment>
<evidence type="ECO:0000259" key="2">
    <source>
        <dbReference type="PROSITE" id="PS51352"/>
    </source>
</evidence>
<feature type="chain" id="PRO_5045638404" evidence="1">
    <location>
        <begin position="28"/>
        <end position="464"/>
    </location>
</feature>
<keyword evidence="1" id="KW-0732">Signal</keyword>
<dbReference type="InterPro" id="IPR013766">
    <property type="entry name" value="Thioredoxin_domain"/>
</dbReference>
<dbReference type="Proteomes" id="UP000664628">
    <property type="component" value="Unassembled WGS sequence"/>
</dbReference>
<evidence type="ECO:0000313" key="4">
    <source>
        <dbReference type="Proteomes" id="UP000664628"/>
    </source>
</evidence>
<dbReference type="EMBL" id="JAFMYW010000010">
    <property type="protein sequence ID" value="MBO0952271.1"/>
    <property type="molecule type" value="Genomic_DNA"/>
</dbReference>
<evidence type="ECO:0000313" key="3">
    <source>
        <dbReference type="EMBL" id="MBO0952271.1"/>
    </source>
</evidence>
<accession>A0ABS3JQJ0</accession>
<protein>
    <submittedName>
        <fullName evidence="3">DUF255 domain-containing protein</fullName>
    </submittedName>
</protein>
<feature type="signal peptide" evidence="1">
    <location>
        <begin position="1"/>
        <end position="27"/>
    </location>
</feature>
<dbReference type="RefSeq" id="WP_207332217.1">
    <property type="nucleotide sequence ID" value="NZ_JAFMYW010000010.1"/>
</dbReference>
<sequence>MKALLRPFAIRLSLLLAFVFATGLTRANVPANDDPVGIKFFTGSWKDVLAEAKKQNKPVFVDIYTTWCGPCKLMAKQAFPDAKVGEKFNANFISYQIDAEKGEGIDVARKYAVTAYPTSLYVSASGELIHRAVGYGGIKGFLDEADKAISAANDPNPLSAMEKQYEGGKRDAEFLRTYLTKRAKLGMPNAEALDAFLTAAPQAEWLSKENIDAVTGNLTTAKSPAFEPLLNEIKSMRLDPSRMKSVQAAMQAVSQAVGRDERQAKTEAELDQAIANSLKLRTALSGKAVSAADQKTAANDSRMNFYLRTKNVPKYREMATAIGNELLAVSPDSLKAKDAASYQKFMDQTKMVPDSMKATENFKRYAEMMKTIETQQVAGKLNSLAWTYFEKMSDAKDIQQALVWSTRMVSLDRKAAFLDTHAQLLGKVGRKAEAVAVEQEALEKAKETGEETGDYEKTLAALKK</sequence>
<evidence type="ECO:0000256" key="1">
    <source>
        <dbReference type="SAM" id="SignalP"/>
    </source>
</evidence>
<dbReference type="Gene3D" id="3.40.30.10">
    <property type="entry name" value="Glutaredoxin"/>
    <property type="match status" value="1"/>
</dbReference>
<organism evidence="3 4">
    <name type="scientific">Fibrella forsythiae</name>
    <dbReference type="NCBI Taxonomy" id="2817061"/>
    <lineage>
        <taxon>Bacteria</taxon>
        <taxon>Pseudomonadati</taxon>
        <taxon>Bacteroidota</taxon>
        <taxon>Cytophagia</taxon>
        <taxon>Cytophagales</taxon>
        <taxon>Spirosomataceae</taxon>
        <taxon>Fibrella</taxon>
    </lineage>
</organism>
<name>A0ABS3JQJ0_9BACT</name>